<reference evidence="2 3" key="1">
    <citation type="submission" date="2021-11" db="EMBL/GenBank/DDBJ databases">
        <title>Black yeast isolated from Biological Soil Crust.</title>
        <authorList>
            <person name="Kurbessoian T."/>
        </authorList>
    </citation>
    <scope>NUCLEOTIDE SEQUENCE [LARGE SCALE GENOMIC DNA]</scope>
    <source>
        <strain evidence="2 3">CCFEE 5522</strain>
    </source>
</reference>
<keyword evidence="1" id="KW-0732">Signal</keyword>
<feature type="signal peptide" evidence="1">
    <location>
        <begin position="1"/>
        <end position="23"/>
    </location>
</feature>
<dbReference type="AlphaFoldDB" id="A0AAV9JCB7"/>
<evidence type="ECO:0000256" key="1">
    <source>
        <dbReference type="SAM" id="SignalP"/>
    </source>
</evidence>
<accession>A0AAV9JCB7</accession>
<organism evidence="2 3">
    <name type="scientific">Oleoguttula mirabilis</name>
    <dbReference type="NCBI Taxonomy" id="1507867"/>
    <lineage>
        <taxon>Eukaryota</taxon>
        <taxon>Fungi</taxon>
        <taxon>Dikarya</taxon>
        <taxon>Ascomycota</taxon>
        <taxon>Pezizomycotina</taxon>
        <taxon>Dothideomycetes</taxon>
        <taxon>Dothideomycetidae</taxon>
        <taxon>Mycosphaerellales</taxon>
        <taxon>Teratosphaeriaceae</taxon>
        <taxon>Oleoguttula</taxon>
    </lineage>
</organism>
<dbReference type="Proteomes" id="UP001324427">
    <property type="component" value="Unassembled WGS sequence"/>
</dbReference>
<evidence type="ECO:0000313" key="2">
    <source>
        <dbReference type="EMBL" id="KAK4542766.1"/>
    </source>
</evidence>
<feature type="chain" id="PRO_5043821542" description="Secreted protein" evidence="1">
    <location>
        <begin position="24"/>
        <end position="121"/>
    </location>
</feature>
<sequence length="121" mass="12864">MAFTSRLLTCGLVSLGRGMIGNAENVVDVVARDVQQQLEKREDKCLGFQPSVGAHHLVGQALAQAQQGKQSVGFRPAVGAHHLGGNDVVTATAALRRQQQAHEYFTISPPAAQSRSASGRF</sequence>
<gene>
    <name evidence="2" type="ORF">LTR36_006142</name>
</gene>
<protein>
    <recommendedName>
        <fullName evidence="4">Secreted protein</fullName>
    </recommendedName>
</protein>
<comment type="caution">
    <text evidence="2">The sequence shown here is derived from an EMBL/GenBank/DDBJ whole genome shotgun (WGS) entry which is preliminary data.</text>
</comment>
<keyword evidence="3" id="KW-1185">Reference proteome</keyword>
<dbReference type="EMBL" id="JAVFHQ010000038">
    <property type="protein sequence ID" value="KAK4542766.1"/>
    <property type="molecule type" value="Genomic_DNA"/>
</dbReference>
<evidence type="ECO:0000313" key="3">
    <source>
        <dbReference type="Proteomes" id="UP001324427"/>
    </source>
</evidence>
<proteinExistence type="predicted"/>
<name>A0AAV9JCB7_9PEZI</name>
<evidence type="ECO:0008006" key="4">
    <source>
        <dbReference type="Google" id="ProtNLM"/>
    </source>
</evidence>